<dbReference type="HOGENOM" id="CLU_026945_0_2_1"/>
<dbReference type="Proteomes" id="UP000015241">
    <property type="component" value="Unassembled WGS sequence"/>
</dbReference>
<dbReference type="InterPro" id="IPR000504">
    <property type="entry name" value="RRM_dom"/>
</dbReference>
<dbReference type="InterPro" id="IPR035979">
    <property type="entry name" value="RBD_domain_sf"/>
</dbReference>
<dbReference type="InParanoid" id="S8EL62"/>
<dbReference type="GO" id="GO:0003723">
    <property type="term" value="F:RNA binding"/>
    <property type="evidence" value="ECO:0007669"/>
    <property type="project" value="UniProtKB-UniRule"/>
</dbReference>
<evidence type="ECO:0000256" key="1">
    <source>
        <dbReference type="ARBA" id="ARBA00007747"/>
    </source>
</evidence>
<evidence type="ECO:0000313" key="10">
    <source>
        <dbReference type="Proteomes" id="UP000015241"/>
    </source>
</evidence>
<reference evidence="9 10" key="1">
    <citation type="journal article" date="2012" name="Science">
        <title>The Paleozoic origin of enzymatic lignin decomposition reconstructed from 31 fungal genomes.</title>
        <authorList>
            <person name="Floudas D."/>
            <person name="Binder M."/>
            <person name="Riley R."/>
            <person name="Barry K."/>
            <person name="Blanchette R.A."/>
            <person name="Henrissat B."/>
            <person name="Martinez A.T."/>
            <person name="Otillar R."/>
            <person name="Spatafora J.W."/>
            <person name="Yadav J.S."/>
            <person name="Aerts A."/>
            <person name="Benoit I."/>
            <person name="Boyd A."/>
            <person name="Carlson A."/>
            <person name="Copeland A."/>
            <person name="Coutinho P.M."/>
            <person name="de Vries R.P."/>
            <person name="Ferreira P."/>
            <person name="Findley K."/>
            <person name="Foster B."/>
            <person name="Gaskell J."/>
            <person name="Glotzer D."/>
            <person name="Gorecki P."/>
            <person name="Heitman J."/>
            <person name="Hesse C."/>
            <person name="Hori C."/>
            <person name="Igarashi K."/>
            <person name="Jurgens J.A."/>
            <person name="Kallen N."/>
            <person name="Kersten P."/>
            <person name="Kohler A."/>
            <person name="Kuees U."/>
            <person name="Kumar T.K.A."/>
            <person name="Kuo A."/>
            <person name="LaButti K."/>
            <person name="Larrondo L.F."/>
            <person name="Lindquist E."/>
            <person name="Ling A."/>
            <person name="Lombard V."/>
            <person name="Lucas S."/>
            <person name="Lundell T."/>
            <person name="Martin R."/>
            <person name="McLaughlin D.J."/>
            <person name="Morgenstern I."/>
            <person name="Morin E."/>
            <person name="Murat C."/>
            <person name="Nagy L.G."/>
            <person name="Nolan M."/>
            <person name="Ohm R.A."/>
            <person name="Patyshakuliyeva A."/>
            <person name="Rokas A."/>
            <person name="Ruiz-Duenas F.J."/>
            <person name="Sabat G."/>
            <person name="Salamov A."/>
            <person name="Samejima M."/>
            <person name="Schmutz J."/>
            <person name="Slot J.C."/>
            <person name="St John F."/>
            <person name="Stenlid J."/>
            <person name="Sun H."/>
            <person name="Sun S."/>
            <person name="Syed K."/>
            <person name="Tsang A."/>
            <person name="Wiebenga A."/>
            <person name="Young D."/>
            <person name="Pisabarro A."/>
            <person name="Eastwood D.C."/>
            <person name="Martin F."/>
            <person name="Cullen D."/>
            <person name="Grigoriev I.V."/>
            <person name="Hibbett D.S."/>
        </authorList>
    </citation>
    <scope>NUCLEOTIDE SEQUENCE</scope>
    <source>
        <strain evidence="10">FP-58527</strain>
    </source>
</reference>
<evidence type="ECO:0000256" key="2">
    <source>
        <dbReference type="ARBA" id="ARBA00022664"/>
    </source>
</evidence>
<sequence length="410" mass="45419">MSTTDNKSAVPPTAAAGSSAAAQAALFAEDPRVHFDRSAGTWRFEQDDGTELEYDAGKAAWVPVLDEDLVKAQQAAYSVAGVDEETPAAPVLKRTNKKRKEPENYTAAATASTSSVPATKRSKKGDANGQAERKPKNTAVYVTGLPPDTEADELHTRFSKFGLIEEDDEGTPKIKLYARDDGTFSGDALIVYFKEESVHLAVSLLDDDELRIGEPSTRMRVQRAEFSHKHEGEAKDGEAAKPRKTMADKKRATRRIGKMQKKLGEWDDEDGFGPSRMEEDKAPLANKSRVVVLQHMFTLQELEEDASLLLDLKDDVREECSGLGEVTNVVLYDKEPEGTMTVKFRDPLSAQACIIKMNGRFFAGRRIEASLYTGKQRFKRTVDDALEDAGDETEKKRLDDFAKWLMTEGD</sequence>
<feature type="region of interest" description="Disordered" evidence="7">
    <location>
        <begin position="88"/>
        <end position="137"/>
    </location>
</feature>
<evidence type="ECO:0000256" key="6">
    <source>
        <dbReference type="PROSITE-ProRule" id="PRU00176"/>
    </source>
</evidence>
<dbReference type="Pfam" id="PF00076">
    <property type="entry name" value="RRM_1"/>
    <property type="match status" value="2"/>
</dbReference>
<dbReference type="CDD" id="cd12285">
    <property type="entry name" value="RRM3_RBM39_like"/>
    <property type="match status" value="1"/>
</dbReference>
<dbReference type="FunCoup" id="S8EL62">
    <property type="interactions" value="98"/>
</dbReference>
<evidence type="ECO:0000256" key="3">
    <source>
        <dbReference type="ARBA" id="ARBA00022737"/>
    </source>
</evidence>
<comment type="similarity">
    <text evidence="1">Belongs to the HTATSF1 family.</text>
</comment>
<dbReference type="GO" id="GO:0000398">
    <property type="term" value="P:mRNA splicing, via spliceosome"/>
    <property type="evidence" value="ECO:0007669"/>
    <property type="project" value="InterPro"/>
</dbReference>
<evidence type="ECO:0000256" key="4">
    <source>
        <dbReference type="ARBA" id="ARBA00022884"/>
    </source>
</evidence>
<feature type="region of interest" description="Disordered" evidence="7">
    <location>
        <begin position="1"/>
        <end position="22"/>
    </location>
</feature>
<evidence type="ECO:0000313" key="9">
    <source>
        <dbReference type="EMBL" id="EPT04948.1"/>
    </source>
</evidence>
<dbReference type="PROSITE" id="PS50102">
    <property type="entry name" value="RRM"/>
    <property type="match status" value="1"/>
</dbReference>
<dbReference type="PANTHER" id="PTHR15608">
    <property type="entry name" value="SPLICING FACTOR U2AF-ASSOCIATED PROTEIN 2"/>
    <property type="match status" value="1"/>
</dbReference>
<gene>
    <name evidence="9" type="ORF">FOMPIDRAFT_1021694</name>
</gene>
<keyword evidence="3" id="KW-0677">Repeat</keyword>
<dbReference type="InterPro" id="IPR034392">
    <property type="entry name" value="TatSF1-like_RRM1"/>
</dbReference>
<feature type="compositionally biased region" description="Low complexity" evidence="7">
    <location>
        <begin position="8"/>
        <end position="22"/>
    </location>
</feature>
<dbReference type="AlphaFoldDB" id="S8EL62"/>
<keyword evidence="10" id="KW-1185">Reference proteome</keyword>
<keyword evidence="5" id="KW-0508">mRNA splicing</keyword>
<evidence type="ECO:0000256" key="5">
    <source>
        <dbReference type="ARBA" id="ARBA00023187"/>
    </source>
</evidence>
<feature type="region of interest" description="Disordered" evidence="7">
    <location>
        <begin position="223"/>
        <end position="254"/>
    </location>
</feature>
<dbReference type="eggNOG" id="KOG1548">
    <property type="taxonomic scope" value="Eukaryota"/>
</dbReference>
<dbReference type="EMBL" id="KE504125">
    <property type="protein sequence ID" value="EPT04948.1"/>
    <property type="molecule type" value="Genomic_DNA"/>
</dbReference>
<organism evidence="9 10">
    <name type="scientific">Fomitopsis schrenkii</name>
    <name type="common">Brown rot fungus</name>
    <dbReference type="NCBI Taxonomy" id="2126942"/>
    <lineage>
        <taxon>Eukaryota</taxon>
        <taxon>Fungi</taxon>
        <taxon>Dikarya</taxon>
        <taxon>Basidiomycota</taxon>
        <taxon>Agaricomycotina</taxon>
        <taxon>Agaricomycetes</taxon>
        <taxon>Polyporales</taxon>
        <taxon>Fomitopsis</taxon>
    </lineage>
</organism>
<keyword evidence="4 6" id="KW-0694">RNA-binding</keyword>
<dbReference type="SMART" id="SM00360">
    <property type="entry name" value="RRM"/>
    <property type="match status" value="2"/>
</dbReference>
<dbReference type="OrthoDB" id="10258585at2759"/>
<protein>
    <recommendedName>
        <fullName evidence="8">RRM domain-containing protein</fullName>
    </recommendedName>
</protein>
<dbReference type="CDD" id="cd12281">
    <property type="entry name" value="RRM1_TatSF1_like"/>
    <property type="match status" value="1"/>
</dbReference>
<dbReference type="PANTHER" id="PTHR15608:SF0">
    <property type="entry name" value="HIV TAT-SPECIFIC FACTOR 1"/>
    <property type="match status" value="1"/>
</dbReference>
<name>S8EL62_FOMSC</name>
<feature type="compositionally biased region" description="Low complexity" evidence="7">
    <location>
        <begin position="106"/>
        <end position="115"/>
    </location>
</feature>
<evidence type="ECO:0000259" key="8">
    <source>
        <dbReference type="PROSITE" id="PS50102"/>
    </source>
</evidence>
<dbReference type="GO" id="GO:0005684">
    <property type="term" value="C:U2-type spliceosomal complex"/>
    <property type="evidence" value="ECO:0007669"/>
    <property type="project" value="TreeGrafter"/>
</dbReference>
<dbReference type="SUPFAM" id="SSF54928">
    <property type="entry name" value="RNA-binding domain, RBD"/>
    <property type="match status" value="2"/>
</dbReference>
<dbReference type="InterPro" id="IPR034393">
    <property type="entry name" value="TatSF1-like"/>
</dbReference>
<dbReference type="Gene3D" id="3.30.70.330">
    <property type="match status" value="2"/>
</dbReference>
<accession>S8EL62</accession>
<feature type="compositionally biased region" description="Basic and acidic residues" evidence="7">
    <location>
        <begin position="223"/>
        <end position="250"/>
    </location>
</feature>
<dbReference type="STRING" id="743788.S8EL62"/>
<keyword evidence="2" id="KW-0507">mRNA processing</keyword>
<evidence type="ECO:0000256" key="7">
    <source>
        <dbReference type="SAM" id="MobiDB-lite"/>
    </source>
</evidence>
<proteinExistence type="inferred from homology"/>
<dbReference type="InterPro" id="IPR012677">
    <property type="entry name" value="Nucleotide-bd_a/b_plait_sf"/>
</dbReference>
<dbReference type="FunFam" id="3.30.70.330:FF:000105">
    <property type="entry name" value="HIV Tat-specific factor 1 homolog"/>
    <property type="match status" value="1"/>
</dbReference>
<feature type="domain" description="RRM" evidence="8">
    <location>
        <begin position="138"/>
        <end position="226"/>
    </location>
</feature>
<dbReference type="GO" id="GO:0005686">
    <property type="term" value="C:U2 snRNP"/>
    <property type="evidence" value="ECO:0007669"/>
    <property type="project" value="TreeGrafter"/>
</dbReference>